<accession>A0A5A9FYU0</accession>
<evidence type="ECO:0000313" key="2">
    <source>
        <dbReference type="EMBL" id="KAA0587147.1"/>
    </source>
</evidence>
<protein>
    <submittedName>
        <fullName evidence="2">DUF2063 domain-containing protein</fullName>
    </submittedName>
</protein>
<dbReference type="Proteomes" id="UP000324927">
    <property type="component" value="Unassembled WGS sequence"/>
</dbReference>
<organism evidence="2 3">
    <name type="scientific">Azospirillum lipoferum</name>
    <dbReference type="NCBI Taxonomy" id="193"/>
    <lineage>
        <taxon>Bacteria</taxon>
        <taxon>Pseudomonadati</taxon>
        <taxon>Pseudomonadota</taxon>
        <taxon>Alphaproteobacteria</taxon>
        <taxon>Rhodospirillales</taxon>
        <taxon>Azospirillaceae</taxon>
        <taxon>Azospirillum</taxon>
    </lineage>
</organism>
<proteinExistence type="predicted"/>
<dbReference type="Gene3D" id="1.10.150.690">
    <property type="entry name" value="DUF2063"/>
    <property type="match status" value="1"/>
</dbReference>
<reference evidence="2 3" key="1">
    <citation type="submission" date="2019-08" db="EMBL/GenBank/DDBJ databases">
        <authorList>
            <person name="Grouzdev D."/>
            <person name="Tikhonova E."/>
            <person name="Kravchenko I."/>
        </authorList>
    </citation>
    <scope>NUCLEOTIDE SEQUENCE [LARGE SCALE GENOMIC DNA]</scope>
    <source>
        <strain evidence="2 3">59b</strain>
    </source>
</reference>
<evidence type="ECO:0000313" key="3">
    <source>
        <dbReference type="Proteomes" id="UP000324927"/>
    </source>
</evidence>
<dbReference type="RefSeq" id="WP_149235500.1">
    <property type="nucleotide sequence ID" value="NZ_JALJXJ010000025.1"/>
</dbReference>
<evidence type="ECO:0000259" key="1">
    <source>
        <dbReference type="Pfam" id="PF09836"/>
    </source>
</evidence>
<keyword evidence="3" id="KW-1185">Reference proteome</keyword>
<sequence>MPADAKLAKLQSDFAAYLLRGDPAVAGALRPDLPAGRLAVYRNTVMGSLAAVLGHAHPTLRRALDEQSFTMLACRFAAEAPPRLPMLWSYGAGFADWLADPETAAEILPDGIPAWVPDLARLDWAMHEALFAADAEPLDLARLAAIPPEQAGSLRLAPHPSLRLVRSDWNIHALWKDGATVPAPQPEAVLIGRVPGDEGDCAGGEVRCTRLTAADGALAAGLLAGATLDEAAGDETAADADLQSLLALLLQNRLLAGFALDRQPSLTGREGNAP</sequence>
<gene>
    <name evidence="2" type="ORF">FZ942_34190</name>
</gene>
<dbReference type="InterPro" id="IPR044922">
    <property type="entry name" value="DUF2063_N_sf"/>
</dbReference>
<dbReference type="AlphaFoldDB" id="A0A5A9FYU0"/>
<comment type="caution">
    <text evidence="2">The sequence shown here is derived from an EMBL/GenBank/DDBJ whole genome shotgun (WGS) entry which is preliminary data.</text>
</comment>
<name>A0A5A9FYU0_AZOLI</name>
<feature type="domain" description="Putative DNA-binding" evidence="1">
    <location>
        <begin position="10"/>
        <end position="98"/>
    </location>
</feature>
<dbReference type="InterPro" id="IPR018640">
    <property type="entry name" value="DUF2063"/>
</dbReference>
<dbReference type="OrthoDB" id="4146344at2"/>
<dbReference type="EMBL" id="VTTN01000030">
    <property type="protein sequence ID" value="KAA0587147.1"/>
    <property type="molecule type" value="Genomic_DNA"/>
</dbReference>
<dbReference type="Pfam" id="PF09836">
    <property type="entry name" value="DUF2063"/>
    <property type="match status" value="1"/>
</dbReference>